<dbReference type="RefSeq" id="XP_001211688.1">
    <property type="nucleotide sequence ID" value="XM_001211688.1"/>
</dbReference>
<dbReference type="EMBL" id="CH476596">
    <property type="protein sequence ID" value="EAU37472.1"/>
    <property type="molecule type" value="Genomic_DNA"/>
</dbReference>
<dbReference type="PROSITE" id="PS50102">
    <property type="entry name" value="RRM"/>
    <property type="match status" value="1"/>
</dbReference>
<dbReference type="CDD" id="cd00590">
    <property type="entry name" value="RRM_SF"/>
    <property type="match status" value="1"/>
</dbReference>
<protein>
    <recommendedName>
        <fullName evidence="4">RRM domain-containing protein</fullName>
    </recommendedName>
</protein>
<dbReference type="GO" id="GO:0003729">
    <property type="term" value="F:mRNA binding"/>
    <property type="evidence" value="ECO:0007669"/>
    <property type="project" value="TreeGrafter"/>
</dbReference>
<dbReference type="InterPro" id="IPR050502">
    <property type="entry name" value="Euk_RNA-bind_prot"/>
</dbReference>
<dbReference type="VEuPathDB" id="FungiDB:ATEG_02510"/>
<dbReference type="OMA" id="ASGMNHE"/>
<dbReference type="Proteomes" id="UP000007963">
    <property type="component" value="Unassembled WGS sequence"/>
</dbReference>
<dbReference type="InterPro" id="IPR035979">
    <property type="entry name" value="RBD_domain_sf"/>
</dbReference>
<gene>
    <name evidence="5" type="ORF">ATEG_02510</name>
</gene>
<dbReference type="InterPro" id="IPR000504">
    <property type="entry name" value="RRM_dom"/>
</dbReference>
<dbReference type="AlphaFoldDB" id="Q0CUX4"/>
<dbReference type="GO" id="GO:0005634">
    <property type="term" value="C:nucleus"/>
    <property type="evidence" value="ECO:0007669"/>
    <property type="project" value="TreeGrafter"/>
</dbReference>
<dbReference type="HOGENOM" id="CLU_047018_0_0_1"/>
<dbReference type="InterPro" id="IPR012677">
    <property type="entry name" value="Nucleotide-bd_a/b_plait_sf"/>
</dbReference>
<dbReference type="Gene3D" id="3.30.70.330">
    <property type="match status" value="2"/>
</dbReference>
<name>Q0CUX4_ASPTN</name>
<evidence type="ECO:0000259" key="4">
    <source>
        <dbReference type="PROSITE" id="PS50102"/>
    </source>
</evidence>
<proteinExistence type="predicted"/>
<evidence type="ECO:0000256" key="1">
    <source>
        <dbReference type="ARBA" id="ARBA00022884"/>
    </source>
</evidence>
<feature type="region of interest" description="Disordered" evidence="3">
    <location>
        <begin position="337"/>
        <end position="399"/>
    </location>
</feature>
<accession>Q0CUX4</accession>
<evidence type="ECO:0000256" key="2">
    <source>
        <dbReference type="PROSITE-ProRule" id="PRU00176"/>
    </source>
</evidence>
<feature type="domain" description="RRM" evidence="4">
    <location>
        <begin position="250"/>
        <end position="328"/>
    </location>
</feature>
<dbReference type="eggNOG" id="ENOG502SU10">
    <property type="taxonomic scope" value="Eukaryota"/>
</dbReference>
<dbReference type="SUPFAM" id="SSF54928">
    <property type="entry name" value="RNA-binding domain, RBD"/>
    <property type="match status" value="2"/>
</dbReference>
<evidence type="ECO:0000313" key="6">
    <source>
        <dbReference type="Proteomes" id="UP000007963"/>
    </source>
</evidence>
<keyword evidence="1 2" id="KW-0694">RNA-binding</keyword>
<dbReference type="OrthoDB" id="1049195at2759"/>
<evidence type="ECO:0000313" key="5">
    <source>
        <dbReference type="EMBL" id="EAU37472.1"/>
    </source>
</evidence>
<evidence type="ECO:0000256" key="3">
    <source>
        <dbReference type="SAM" id="MobiDB-lite"/>
    </source>
</evidence>
<dbReference type="PANTHER" id="PTHR48025">
    <property type="entry name" value="OS02G0815200 PROTEIN"/>
    <property type="match status" value="1"/>
</dbReference>
<sequence>MPSPTKGRASRPRGSEEEFVLFLQGIPAHCRWQELKDLVRQTALHIRQAVVYDDHHGFPTGLGQIIVKNEDEAWRTYHRLSTNGWEGQSLVVTLARTSAPTCPIAGPTKSPTPCVVSPTYVANYSTPPQVPQSMAVPPSPISPEPVIPSSTTYHGPEYGPLLSPMGLPQAFIPVFPDPLVCQIPPSAGTTTPAPPSPMYAPYAMGMYHHPRRAHHPKSTYTYYAAPLPYAPAATTTTTTAASATRPPHRRTLFIQNLSPATTPRALRSLLSDAGTIDHCEMPADRDSARCKGFARVSFRTGDEAKRAVALFNNAVFLGSKIRVKIDRSIQVAYTPAVGGPPQEGAPVHTPPLSGAASAASSDVEDARASRPSLPKKKPVDRCGPLVVNGSGVGPRAVVT</sequence>
<reference evidence="6" key="1">
    <citation type="submission" date="2005-09" db="EMBL/GenBank/DDBJ databases">
        <title>Annotation of the Aspergillus terreus NIH2624 genome.</title>
        <authorList>
            <person name="Birren B.W."/>
            <person name="Lander E.S."/>
            <person name="Galagan J.E."/>
            <person name="Nusbaum C."/>
            <person name="Devon K."/>
            <person name="Henn M."/>
            <person name="Ma L.-J."/>
            <person name="Jaffe D.B."/>
            <person name="Butler J."/>
            <person name="Alvarez P."/>
            <person name="Gnerre S."/>
            <person name="Grabherr M."/>
            <person name="Kleber M."/>
            <person name="Mauceli E.W."/>
            <person name="Brockman W."/>
            <person name="Rounsley S."/>
            <person name="Young S.K."/>
            <person name="LaButti K."/>
            <person name="Pushparaj V."/>
            <person name="DeCaprio D."/>
            <person name="Crawford M."/>
            <person name="Koehrsen M."/>
            <person name="Engels R."/>
            <person name="Montgomery P."/>
            <person name="Pearson M."/>
            <person name="Howarth C."/>
            <person name="Larson L."/>
            <person name="Luoma S."/>
            <person name="White J."/>
            <person name="Alvarado L."/>
            <person name="Kodira C.D."/>
            <person name="Zeng Q."/>
            <person name="Oleary S."/>
            <person name="Yandava C."/>
            <person name="Denning D.W."/>
            <person name="Nierman W.C."/>
            <person name="Milne T."/>
            <person name="Madden K."/>
        </authorList>
    </citation>
    <scope>NUCLEOTIDE SEQUENCE [LARGE SCALE GENOMIC DNA]</scope>
    <source>
        <strain evidence="6">NIH 2624 / FGSC A1156</strain>
    </source>
</reference>
<dbReference type="FunFam" id="3.30.70.330:FF:000391">
    <property type="entry name" value="Putative RNA binding protein"/>
    <property type="match status" value="1"/>
</dbReference>
<dbReference type="Pfam" id="PF00076">
    <property type="entry name" value="RRM_1"/>
    <property type="match status" value="1"/>
</dbReference>
<dbReference type="STRING" id="341663.Q0CUX4"/>
<dbReference type="PANTHER" id="PTHR48025:SF1">
    <property type="entry name" value="RRM DOMAIN-CONTAINING PROTEIN"/>
    <property type="match status" value="1"/>
</dbReference>
<dbReference type="SMART" id="SM00360">
    <property type="entry name" value="RRM"/>
    <property type="match status" value="1"/>
</dbReference>
<dbReference type="GeneID" id="4316946"/>
<organism evidence="5 6">
    <name type="scientific">Aspergillus terreus (strain NIH 2624 / FGSC A1156)</name>
    <dbReference type="NCBI Taxonomy" id="341663"/>
    <lineage>
        <taxon>Eukaryota</taxon>
        <taxon>Fungi</taxon>
        <taxon>Dikarya</taxon>
        <taxon>Ascomycota</taxon>
        <taxon>Pezizomycotina</taxon>
        <taxon>Eurotiomycetes</taxon>
        <taxon>Eurotiomycetidae</taxon>
        <taxon>Eurotiales</taxon>
        <taxon>Aspergillaceae</taxon>
        <taxon>Aspergillus</taxon>
        <taxon>Aspergillus subgen. Circumdati</taxon>
    </lineage>
</organism>